<keyword evidence="8 14" id="KW-1133">Transmembrane helix</keyword>
<dbReference type="InterPro" id="IPR039261">
    <property type="entry name" value="FNR_nucleotide-bd"/>
</dbReference>
<dbReference type="GO" id="GO:0015677">
    <property type="term" value="P:copper ion import"/>
    <property type="evidence" value="ECO:0007669"/>
    <property type="project" value="TreeGrafter"/>
</dbReference>
<dbReference type="Pfam" id="PF08022">
    <property type="entry name" value="FAD_binding_8"/>
    <property type="match status" value="1"/>
</dbReference>
<dbReference type="GO" id="GO:0006879">
    <property type="term" value="P:intracellular iron ion homeostasis"/>
    <property type="evidence" value="ECO:0007669"/>
    <property type="project" value="TreeGrafter"/>
</dbReference>
<dbReference type="Proteomes" id="UP001221413">
    <property type="component" value="Unassembled WGS sequence"/>
</dbReference>
<dbReference type="EMBL" id="JAQGDS010000007">
    <property type="protein sequence ID" value="KAJ6259163.1"/>
    <property type="molecule type" value="Genomic_DNA"/>
</dbReference>
<comment type="similarity">
    <text evidence="2">Belongs to the ferric reductase (FRE) family.</text>
</comment>
<evidence type="ECO:0000256" key="6">
    <source>
        <dbReference type="ARBA" id="ARBA00022692"/>
    </source>
</evidence>
<sequence>MSTPVRFSGTVAASNVADASGLQVAPAASVTGATFDTTSAVLPSVSQVLSSISSAVSSGAQAGSTAAAAGASSGGGGGRKSFLSPDEETAMEAESTTFSHWLFLSMSFIAFIVIIYRVVVLFQSHLRHITSINDKVQAYWARPATPFFSKMKKNFLLAPLFGVRHNEHFKIGSAGGAGIVPTRFQALFLIILLALNVGLTVGSVHWSRSKGVILSELRNRSGVLAVTNMVPLFLLAGRNNPLIPMLRISFDTYNLIHRWLGRIVVLEALTHTISHILNKNWSSFMVSLQKSEMILTGTISTLAMVFLFVQSPSIIRHAFYESFLTLHIIGAIVAVVTLYFHLDLIDNKWLRYLQVAIGIWVAERVARFVSIIYRNVGRSVTKATITALSTEAARVTLDMPRPFRFRPGQHVYLYLPTITGLQSHPFSVAWADETAPLVWNPDTKEELPRNRQDVYGPQKTTVELIVRRRTGATDKIFRKAAEAAEGSVTVRALVEGPYGTYQSLSSYGTVVLFAGGVGITHQLPNVLELVQGYIDGTIATRKVVLVWVLQNPEHLQWVKRQMTSILAMEKRREVLKVTLFVTKPKQSREIMSPSSTVQMFPGKPNIEQLLQGELEERVGTMAVSVCGPGSMSDDVRDAVRGLVDYVNIDFIEEAFSW</sequence>
<keyword evidence="7" id="KW-0249">Electron transport</keyword>
<comment type="catalytic activity">
    <reaction evidence="12">
        <text>2 a Fe(II)-siderophore + NADP(+) + H(+) = 2 a Fe(III)-siderophore + NADPH</text>
        <dbReference type="Rhea" id="RHEA:28795"/>
        <dbReference type="Rhea" id="RHEA-COMP:11342"/>
        <dbReference type="Rhea" id="RHEA-COMP:11344"/>
        <dbReference type="ChEBI" id="CHEBI:15378"/>
        <dbReference type="ChEBI" id="CHEBI:29033"/>
        <dbReference type="ChEBI" id="CHEBI:29034"/>
        <dbReference type="ChEBI" id="CHEBI:57783"/>
        <dbReference type="ChEBI" id="CHEBI:58349"/>
        <dbReference type="EC" id="1.16.1.9"/>
    </reaction>
</comment>
<dbReference type="Gene3D" id="3.40.50.80">
    <property type="entry name" value="Nucleotide-binding domain of ferredoxin-NADP reductase (FNR) module"/>
    <property type="match status" value="1"/>
</dbReference>
<evidence type="ECO:0000256" key="11">
    <source>
        <dbReference type="ARBA" id="ARBA00023136"/>
    </source>
</evidence>
<evidence type="ECO:0000256" key="3">
    <source>
        <dbReference type="ARBA" id="ARBA00012668"/>
    </source>
</evidence>
<evidence type="ECO:0000256" key="7">
    <source>
        <dbReference type="ARBA" id="ARBA00022982"/>
    </source>
</evidence>
<name>A0AAD6NJL0_DREDA</name>
<evidence type="ECO:0000256" key="13">
    <source>
        <dbReference type="SAM" id="MobiDB-lite"/>
    </source>
</evidence>
<feature type="transmembrane region" description="Helical" evidence="14">
    <location>
        <begin position="323"/>
        <end position="340"/>
    </location>
</feature>
<evidence type="ECO:0000256" key="4">
    <source>
        <dbReference type="ARBA" id="ARBA00022448"/>
    </source>
</evidence>
<evidence type="ECO:0000313" key="17">
    <source>
        <dbReference type="Proteomes" id="UP001221413"/>
    </source>
</evidence>
<feature type="transmembrane region" description="Helical" evidence="14">
    <location>
        <begin position="221"/>
        <end position="238"/>
    </location>
</feature>
<dbReference type="Pfam" id="PF01794">
    <property type="entry name" value="Ferric_reduct"/>
    <property type="match status" value="1"/>
</dbReference>
<dbReference type="InterPro" id="IPR051410">
    <property type="entry name" value="Ferric/Cupric_Reductase"/>
</dbReference>
<feature type="transmembrane region" description="Helical" evidence="14">
    <location>
        <begin position="259"/>
        <end position="277"/>
    </location>
</feature>
<dbReference type="GO" id="GO:0005886">
    <property type="term" value="C:plasma membrane"/>
    <property type="evidence" value="ECO:0007669"/>
    <property type="project" value="UniProtKB-SubCell"/>
</dbReference>
<gene>
    <name evidence="16" type="ORF">Dda_6061</name>
</gene>
<evidence type="ECO:0000256" key="9">
    <source>
        <dbReference type="ARBA" id="ARBA00023002"/>
    </source>
</evidence>
<dbReference type="InterPro" id="IPR017938">
    <property type="entry name" value="Riboflavin_synthase-like_b-brl"/>
</dbReference>
<keyword evidence="10" id="KW-0406">Ion transport</keyword>
<feature type="domain" description="FAD-binding FR-type" evidence="15">
    <location>
        <begin position="375"/>
        <end position="504"/>
    </location>
</feature>
<evidence type="ECO:0000256" key="14">
    <source>
        <dbReference type="SAM" id="Phobius"/>
    </source>
</evidence>
<dbReference type="PANTHER" id="PTHR32361:SF24">
    <property type="entry name" value="REDUCTASE, PUTATIVE (AFU_ORTHOLOGUE AFUA_3G10820)-RELATED"/>
    <property type="match status" value="1"/>
</dbReference>
<evidence type="ECO:0000256" key="5">
    <source>
        <dbReference type="ARBA" id="ARBA00022475"/>
    </source>
</evidence>
<dbReference type="AlphaFoldDB" id="A0AAD6NJL0"/>
<comment type="caution">
    <text evidence="16">The sequence shown here is derived from an EMBL/GenBank/DDBJ whole genome shotgun (WGS) entry which is preliminary data.</text>
</comment>
<dbReference type="Gene3D" id="2.40.30.10">
    <property type="entry name" value="Translation factors"/>
    <property type="match status" value="1"/>
</dbReference>
<dbReference type="Pfam" id="PF08030">
    <property type="entry name" value="NAD_binding_6"/>
    <property type="match status" value="1"/>
</dbReference>
<dbReference type="EC" id="1.16.1.9" evidence="3"/>
<keyword evidence="6 14" id="KW-0812">Transmembrane</keyword>
<protein>
    <recommendedName>
        <fullName evidence="3">ferric-chelate reductase (NADPH)</fullName>
        <ecNumber evidence="3">1.16.1.9</ecNumber>
    </recommendedName>
</protein>
<accession>A0AAD6NJL0</accession>
<evidence type="ECO:0000256" key="12">
    <source>
        <dbReference type="ARBA" id="ARBA00048483"/>
    </source>
</evidence>
<dbReference type="InterPro" id="IPR017927">
    <property type="entry name" value="FAD-bd_FR_type"/>
</dbReference>
<keyword evidence="4" id="KW-0813">Transport</keyword>
<proteinExistence type="inferred from homology"/>
<evidence type="ECO:0000313" key="16">
    <source>
        <dbReference type="EMBL" id="KAJ6259163.1"/>
    </source>
</evidence>
<evidence type="ECO:0000256" key="8">
    <source>
        <dbReference type="ARBA" id="ARBA00022989"/>
    </source>
</evidence>
<feature type="transmembrane region" description="Helical" evidence="14">
    <location>
        <begin position="186"/>
        <end position="206"/>
    </location>
</feature>
<evidence type="ECO:0000256" key="10">
    <source>
        <dbReference type="ARBA" id="ARBA00023065"/>
    </source>
</evidence>
<dbReference type="PROSITE" id="PS51384">
    <property type="entry name" value="FAD_FR"/>
    <property type="match status" value="1"/>
</dbReference>
<dbReference type="SFLD" id="SFLDS00052">
    <property type="entry name" value="Ferric_Reductase_Domain"/>
    <property type="match status" value="1"/>
</dbReference>
<reference evidence="16" key="1">
    <citation type="submission" date="2023-01" db="EMBL/GenBank/DDBJ databases">
        <title>The chitinases involved in constricting ring structure development in the nematode-trapping fungus Drechslerella dactyloides.</title>
        <authorList>
            <person name="Wang R."/>
            <person name="Zhang L."/>
            <person name="Tang P."/>
            <person name="Li S."/>
            <person name="Liang L."/>
        </authorList>
    </citation>
    <scope>NUCLEOTIDE SEQUENCE</scope>
    <source>
        <strain evidence="16">YMF1.00031</strain>
    </source>
</reference>
<organism evidence="16 17">
    <name type="scientific">Drechslerella dactyloides</name>
    <name type="common">Nematode-trapping fungus</name>
    <name type="synonym">Arthrobotrys dactyloides</name>
    <dbReference type="NCBI Taxonomy" id="74499"/>
    <lineage>
        <taxon>Eukaryota</taxon>
        <taxon>Fungi</taxon>
        <taxon>Dikarya</taxon>
        <taxon>Ascomycota</taxon>
        <taxon>Pezizomycotina</taxon>
        <taxon>Orbiliomycetes</taxon>
        <taxon>Orbiliales</taxon>
        <taxon>Orbiliaceae</taxon>
        <taxon>Drechslerella</taxon>
    </lineage>
</organism>
<dbReference type="CDD" id="cd06186">
    <property type="entry name" value="NOX_Duox_like_FAD_NADP"/>
    <property type="match status" value="1"/>
</dbReference>
<comment type="subcellular location">
    <subcellularLocation>
        <location evidence="1">Cell membrane</location>
        <topology evidence="1">Multi-pass membrane protein</topology>
    </subcellularLocation>
</comment>
<feature type="transmembrane region" description="Helical" evidence="14">
    <location>
        <begin position="101"/>
        <end position="122"/>
    </location>
</feature>
<dbReference type="PANTHER" id="PTHR32361">
    <property type="entry name" value="FERRIC/CUPRIC REDUCTASE TRANSMEMBRANE COMPONENT"/>
    <property type="match status" value="1"/>
</dbReference>
<dbReference type="GO" id="GO:0052851">
    <property type="term" value="F:ferric-chelate reductase (NADPH) activity"/>
    <property type="evidence" value="ECO:0007669"/>
    <property type="project" value="UniProtKB-EC"/>
</dbReference>
<dbReference type="SFLD" id="SFLDG01168">
    <property type="entry name" value="Ferric_reductase_subgroup_(FRE"/>
    <property type="match status" value="1"/>
</dbReference>
<feature type="region of interest" description="Disordered" evidence="13">
    <location>
        <begin position="67"/>
        <end position="86"/>
    </location>
</feature>
<dbReference type="SUPFAM" id="SSF63380">
    <property type="entry name" value="Riboflavin synthase domain-like"/>
    <property type="match status" value="1"/>
</dbReference>
<dbReference type="InterPro" id="IPR013112">
    <property type="entry name" value="FAD-bd_8"/>
</dbReference>
<dbReference type="InterPro" id="IPR013121">
    <property type="entry name" value="Fe_red_NAD-bd_6"/>
</dbReference>
<evidence type="ECO:0000256" key="1">
    <source>
        <dbReference type="ARBA" id="ARBA00004651"/>
    </source>
</evidence>
<feature type="transmembrane region" description="Helical" evidence="14">
    <location>
        <begin position="293"/>
        <end position="311"/>
    </location>
</feature>
<keyword evidence="11 14" id="KW-0472">Membrane</keyword>
<dbReference type="GO" id="GO:0006826">
    <property type="term" value="P:iron ion transport"/>
    <property type="evidence" value="ECO:0007669"/>
    <property type="project" value="TreeGrafter"/>
</dbReference>
<keyword evidence="17" id="KW-1185">Reference proteome</keyword>
<evidence type="ECO:0000259" key="15">
    <source>
        <dbReference type="PROSITE" id="PS51384"/>
    </source>
</evidence>
<keyword evidence="5" id="KW-1003">Cell membrane</keyword>
<dbReference type="SUPFAM" id="SSF52343">
    <property type="entry name" value="Ferredoxin reductase-like, C-terminal NADP-linked domain"/>
    <property type="match status" value="1"/>
</dbReference>
<keyword evidence="9" id="KW-0560">Oxidoreductase</keyword>
<dbReference type="InterPro" id="IPR013130">
    <property type="entry name" value="Fe3_Rdtase_TM_dom"/>
</dbReference>
<evidence type="ECO:0000256" key="2">
    <source>
        <dbReference type="ARBA" id="ARBA00006278"/>
    </source>
</evidence>